<evidence type="ECO:0000313" key="6">
    <source>
        <dbReference type="EMBL" id="PPQ81871.1"/>
    </source>
</evidence>
<evidence type="ECO:0000256" key="1">
    <source>
        <dbReference type="ARBA" id="ARBA00011738"/>
    </source>
</evidence>
<accession>A0A409WTS8</accession>
<sequence>MSTIQVNITYALRYVPADANGTDASDIYTTATGYGEPVQGQPRGVAPPGAQSWFLSPVEGKEDVYKITSAERPNLPFTLEGPDHVLPSWGLPGNKGVPTGHHDPILLKVCEVEWRIKQDEGGYHTISPVKTDGRLGVVYYVDFDERLRILYIKGIPVIRDPPPAPKWELIC</sequence>
<dbReference type="Gene3D" id="2.80.10.50">
    <property type="match status" value="1"/>
</dbReference>
<protein>
    <submittedName>
        <fullName evidence="6">Uncharacterized protein</fullName>
    </submittedName>
</protein>
<proteinExistence type="inferred from homology"/>
<dbReference type="Pfam" id="PF10467">
    <property type="entry name" value="Inhibitor_I48"/>
    <property type="match status" value="1"/>
</dbReference>
<keyword evidence="2" id="KW-0646">Protease inhibitor</keyword>
<comment type="subunit">
    <text evidence="1">Homodimer.</text>
</comment>
<reference evidence="6 7" key="1">
    <citation type="journal article" date="2018" name="Evol. Lett.">
        <title>Horizontal gene cluster transfer increased hallucinogenic mushroom diversity.</title>
        <authorList>
            <person name="Reynolds H.T."/>
            <person name="Vijayakumar V."/>
            <person name="Gluck-Thaler E."/>
            <person name="Korotkin H.B."/>
            <person name="Matheny P.B."/>
            <person name="Slot J.C."/>
        </authorList>
    </citation>
    <scope>NUCLEOTIDE SEQUENCE [LARGE SCALE GENOMIC DNA]</scope>
    <source>
        <strain evidence="6 7">2629</strain>
    </source>
</reference>
<dbReference type="Proteomes" id="UP000284842">
    <property type="component" value="Unassembled WGS sequence"/>
</dbReference>
<evidence type="ECO:0000256" key="3">
    <source>
        <dbReference type="ARBA" id="ARBA00022704"/>
    </source>
</evidence>
<evidence type="ECO:0000256" key="4">
    <source>
        <dbReference type="ARBA" id="ARBA00024855"/>
    </source>
</evidence>
<keyword evidence="7" id="KW-1185">Reference proteome</keyword>
<comment type="similarity">
    <text evidence="5">Belongs to the protease inhibitor I48 family.</text>
</comment>
<dbReference type="EMBL" id="NHTK01005230">
    <property type="protein sequence ID" value="PPQ81871.1"/>
    <property type="molecule type" value="Genomic_DNA"/>
</dbReference>
<dbReference type="AlphaFoldDB" id="A0A409WTS8"/>
<comment type="caution">
    <text evidence="6">The sequence shown here is derived from an EMBL/GenBank/DDBJ whole genome shotgun (WGS) entry which is preliminary data.</text>
</comment>
<keyword evidence="3" id="KW-0789">Thiol protease inhibitor</keyword>
<gene>
    <name evidence="6" type="ORF">CVT24_008277</name>
</gene>
<evidence type="ECO:0000256" key="5">
    <source>
        <dbReference type="ARBA" id="ARBA00025775"/>
    </source>
</evidence>
<evidence type="ECO:0000256" key="2">
    <source>
        <dbReference type="ARBA" id="ARBA00022690"/>
    </source>
</evidence>
<name>A0A409WTS8_9AGAR</name>
<organism evidence="6 7">
    <name type="scientific">Panaeolus cyanescens</name>
    <dbReference type="NCBI Taxonomy" id="181874"/>
    <lineage>
        <taxon>Eukaryota</taxon>
        <taxon>Fungi</taxon>
        <taxon>Dikarya</taxon>
        <taxon>Basidiomycota</taxon>
        <taxon>Agaricomycotina</taxon>
        <taxon>Agaricomycetes</taxon>
        <taxon>Agaricomycetidae</taxon>
        <taxon>Agaricales</taxon>
        <taxon>Agaricineae</taxon>
        <taxon>Galeropsidaceae</taxon>
        <taxon>Panaeolus</taxon>
    </lineage>
</organism>
<dbReference type="InParanoid" id="A0A409WTS8"/>
<comment type="function">
    <text evidence="4">Binds and inhibits cysteine proteinases. Inhibits most strongly papain and cathepsin L, more weakly bromelain and cathepsin B while it is completely ineffective against cathepsin H.</text>
</comment>
<dbReference type="InterPro" id="IPR019508">
    <property type="entry name" value="Prot_inh_I48_clitocypin"/>
</dbReference>
<dbReference type="GO" id="GO:0004869">
    <property type="term" value="F:cysteine-type endopeptidase inhibitor activity"/>
    <property type="evidence" value="ECO:0007669"/>
    <property type="project" value="UniProtKB-KW"/>
</dbReference>
<evidence type="ECO:0000313" key="7">
    <source>
        <dbReference type="Proteomes" id="UP000284842"/>
    </source>
</evidence>